<evidence type="ECO:0000256" key="1">
    <source>
        <dbReference type="SAM" id="MobiDB-lite"/>
    </source>
</evidence>
<proteinExistence type="predicted"/>
<dbReference type="AlphaFoldDB" id="A0A1C4XK95"/>
<reference evidence="4" key="1">
    <citation type="submission" date="2016-06" db="EMBL/GenBank/DDBJ databases">
        <authorList>
            <person name="Varghese N."/>
            <person name="Submissions Spin"/>
        </authorList>
    </citation>
    <scope>NUCLEOTIDE SEQUENCE [LARGE SCALE GENOMIC DNA]</scope>
    <source>
        <strain evidence="4">DSM 45246</strain>
    </source>
</reference>
<organism evidence="3 4">
    <name type="scientific">Micromonospora chaiyaphumensis</name>
    <dbReference type="NCBI Taxonomy" id="307119"/>
    <lineage>
        <taxon>Bacteria</taxon>
        <taxon>Bacillati</taxon>
        <taxon>Actinomycetota</taxon>
        <taxon>Actinomycetes</taxon>
        <taxon>Micromonosporales</taxon>
        <taxon>Micromonosporaceae</taxon>
        <taxon>Micromonospora</taxon>
    </lineage>
</organism>
<keyword evidence="2" id="KW-0812">Transmembrane</keyword>
<dbReference type="RefSeq" id="WP_091264350.1">
    <property type="nucleotide sequence ID" value="NZ_FMCS01000006.1"/>
</dbReference>
<accession>A0A1C4XK95</accession>
<gene>
    <name evidence="3" type="ORF">GA0070214_106104</name>
</gene>
<keyword evidence="4" id="KW-1185">Reference proteome</keyword>
<evidence type="ECO:0000256" key="2">
    <source>
        <dbReference type="SAM" id="Phobius"/>
    </source>
</evidence>
<keyword evidence="2" id="KW-1133">Transmembrane helix</keyword>
<feature type="transmembrane region" description="Helical" evidence="2">
    <location>
        <begin position="37"/>
        <end position="58"/>
    </location>
</feature>
<evidence type="ECO:0000313" key="3">
    <source>
        <dbReference type="EMBL" id="SCF08854.1"/>
    </source>
</evidence>
<evidence type="ECO:0000313" key="4">
    <source>
        <dbReference type="Proteomes" id="UP000199629"/>
    </source>
</evidence>
<keyword evidence="2" id="KW-0472">Membrane</keyword>
<dbReference type="Proteomes" id="UP000199629">
    <property type="component" value="Unassembled WGS sequence"/>
</dbReference>
<name>A0A1C4XK95_9ACTN</name>
<protein>
    <submittedName>
        <fullName evidence="3">Uncharacterized protein</fullName>
    </submittedName>
</protein>
<feature type="region of interest" description="Disordered" evidence="1">
    <location>
        <begin position="154"/>
        <end position="181"/>
    </location>
</feature>
<sequence length="250" mass="26659">MTYREILDEAVGTPPPPSVDLDRIIGQETRRARRRRAGAYGLSAVAVLTVATGASVLVTPGVPDTGPVIASSGASAAQPAEIRNAMLAAIERAAPDLRWLPGAEQENDMARWSGPAVAEPSWPVSPFSHESASGWIGNGVAVRGDVRARLSMEVSRSKAGQSPEPSDCPEYARACETSPGPNGERVRVVEWEARYRPPGQPTIRAGHRRVDVLRPDGTQVHVDTMSRTEQFLLTAAEMTAVALDPALTLP</sequence>
<dbReference type="EMBL" id="FMCS01000006">
    <property type="protein sequence ID" value="SCF08854.1"/>
    <property type="molecule type" value="Genomic_DNA"/>
</dbReference>